<reference evidence="1 2" key="1">
    <citation type="submission" date="2016-11" db="EMBL/GenBank/DDBJ databases">
        <authorList>
            <person name="Jaros S."/>
            <person name="Januszkiewicz K."/>
            <person name="Wedrychowicz H."/>
        </authorList>
    </citation>
    <scope>NUCLEOTIDE SEQUENCE [LARGE SCALE GENOMIC DNA]</scope>
    <source>
        <strain evidence="1 2">CGMCC 4.5723</strain>
    </source>
</reference>
<evidence type="ECO:0000313" key="2">
    <source>
        <dbReference type="Proteomes" id="UP000184452"/>
    </source>
</evidence>
<organism evidence="1 2">
    <name type="scientific">Nocardiopsis flavescens</name>
    <dbReference type="NCBI Taxonomy" id="758803"/>
    <lineage>
        <taxon>Bacteria</taxon>
        <taxon>Bacillati</taxon>
        <taxon>Actinomycetota</taxon>
        <taxon>Actinomycetes</taxon>
        <taxon>Streptosporangiales</taxon>
        <taxon>Nocardiopsidaceae</taxon>
        <taxon>Nocardiopsis</taxon>
    </lineage>
</organism>
<dbReference type="AlphaFoldDB" id="A0A1M6QKY8"/>
<protein>
    <submittedName>
        <fullName evidence="1">Uncharacterized protein</fullName>
    </submittedName>
</protein>
<gene>
    <name evidence="1" type="ORF">SAMN05421803_115105</name>
</gene>
<name>A0A1M6QKY8_9ACTN</name>
<accession>A0A1M6QKY8</accession>
<dbReference type="EMBL" id="FQZK01000015">
    <property type="protein sequence ID" value="SHK20886.1"/>
    <property type="molecule type" value="Genomic_DNA"/>
</dbReference>
<dbReference type="Proteomes" id="UP000184452">
    <property type="component" value="Unassembled WGS sequence"/>
</dbReference>
<dbReference type="RefSeq" id="WP_170293704.1">
    <property type="nucleotide sequence ID" value="NZ_FQZK01000015.1"/>
</dbReference>
<sequence>MAKLKKWGGYALIGFVAFYLLTQPESAAGVIQSALGGLMGGAESMSRFVNALLP</sequence>
<keyword evidence="2" id="KW-1185">Reference proteome</keyword>
<evidence type="ECO:0000313" key="1">
    <source>
        <dbReference type="EMBL" id="SHK20886.1"/>
    </source>
</evidence>
<proteinExistence type="predicted"/>